<dbReference type="AlphaFoldDB" id="A0A0C5BY39"/>
<reference evidence="1 2" key="3">
    <citation type="journal article" date="2019" name="Int. J. Syst. Evol. Microbiol.">
        <title>Nitrosopumilus adriaticus sp. nov. and Nitrosopumilus piranensis sp. nov., two ammonia-oxidizing archaea from the Adriatic Sea and members of the class Nitrososphaeria.</title>
        <authorList>
            <person name="Bayer B."/>
            <person name="Vojvoda J."/>
            <person name="Reinthaler T."/>
            <person name="Reyes C."/>
            <person name="Pinto M."/>
            <person name="Herndl G.J."/>
        </authorList>
    </citation>
    <scope>NUCLEOTIDE SEQUENCE [LARGE SCALE GENOMIC DNA]</scope>
    <source>
        <strain evidence="1 2">D3C</strain>
    </source>
</reference>
<dbReference type="GeneID" id="41601100"/>
<accession>A0A0C5BY39</accession>
<evidence type="ECO:0000313" key="2">
    <source>
        <dbReference type="Proteomes" id="UP000032027"/>
    </source>
</evidence>
<dbReference type="HOGENOM" id="CLU_2839207_0_0_2"/>
<name>A0A0C5BY39_9ARCH</name>
<organism evidence="1 2">
    <name type="scientific">Nitrosopumilus piranensis</name>
    <dbReference type="NCBI Taxonomy" id="1582439"/>
    <lineage>
        <taxon>Archaea</taxon>
        <taxon>Nitrososphaerota</taxon>
        <taxon>Nitrososphaeria</taxon>
        <taxon>Nitrosopumilales</taxon>
        <taxon>Nitrosopumilaceae</taxon>
        <taxon>Nitrosopumilus</taxon>
    </lineage>
</organism>
<evidence type="ECO:0000313" key="1">
    <source>
        <dbReference type="EMBL" id="AJM93234.1"/>
    </source>
</evidence>
<dbReference type="RefSeq" id="WP_148703938.1">
    <property type="nucleotide sequence ID" value="NZ_CP010868.1"/>
</dbReference>
<dbReference type="PATRIC" id="fig|1582439.9.peg.2094"/>
<reference evidence="2" key="1">
    <citation type="submission" date="2015-02" db="EMBL/GenBank/DDBJ databases">
        <title>Characterization of two novel Thaumarchaeota isolated from the Northern Adriatic Sea.</title>
        <authorList>
            <person name="Bayer B."/>
            <person name="Vojvoda J."/>
            <person name="Offre P."/>
            <person name="Srivastava A."/>
            <person name="Elisabeth N."/>
            <person name="Garcia J.A.L."/>
            <person name="Schleper C."/>
            <person name="Herndl G.J."/>
        </authorList>
    </citation>
    <scope>NUCLEOTIDE SEQUENCE [LARGE SCALE GENOMIC DNA]</scope>
    <source>
        <strain evidence="2">D3C</strain>
    </source>
</reference>
<dbReference type="OrthoDB" id="2811at2157"/>
<reference evidence="1 2" key="2">
    <citation type="journal article" date="2016" name="ISME J.">
        <title>Physiological and genomic characterization of two novel marine thaumarchaeal strains indicates niche differentiation.</title>
        <authorList>
            <person name="Bayer B."/>
            <person name="Vojvoda J."/>
            <person name="Offre P."/>
            <person name="Alves R.J."/>
            <person name="Elisabeth N.H."/>
            <person name="Garcia J.A."/>
            <person name="Volland J.M."/>
            <person name="Srivastava A."/>
            <person name="Schleper C."/>
            <person name="Herndl G.J."/>
        </authorList>
    </citation>
    <scope>NUCLEOTIDE SEQUENCE [LARGE SCALE GENOMIC DNA]</scope>
    <source>
        <strain evidence="1 2">D3C</strain>
    </source>
</reference>
<dbReference type="Proteomes" id="UP000032027">
    <property type="component" value="Chromosome"/>
</dbReference>
<dbReference type="EMBL" id="CP010868">
    <property type="protein sequence ID" value="AJM93234.1"/>
    <property type="molecule type" value="Genomic_DNA"/>
</dbReference>
<protein>
    <submittedName>
        <fullName evidence="1">Uncharacterized protein</fullName>
    </submittedName>
</protein>
<proteinExistence type="predicted"/>
<sequence length="63" mass="7415">MDNLDNARHDHQKNKSDIVNLVKQMFAQDKWGDQEYKKALIDLVNKDEKLVAEVARLLKARHE</sequence>
<gene>
    <name evidence="1" type="ORF">NPIRD3C_2024</name>
</gene>
<keyword evidence="2" id="KW-1185">Reference proteome</keyword>
<dbReference type="KEGG" id="nid:NPIRD3C_2024"/>